<dbReference type="NCBIfam" id="NF005546">
    <property type="entry name" value="PRK07208.1-2"/>
    <property type="match status" value="1"/>
</dbReference>
<dbReference type="Gene3D" id="3.50.50.60">
    <property type="entry name" value="FAD/NAD(P)-binding domain"/>
    <property type="match status" value="1"/>
</dbReference>
<dbReference type="EMBL" id="AP019697">
    <property type="protein sequence ID" value="BBK25280.1"/>
    <property type="molecule type" value="Genomic_DNA"/>
</dbReference>
<dbReference type="KEGG" id="dho:Dia5BBH33_12150"/>
<organism evidence="1 2">
    <name type="scientific">Dialister hominis</name>
    <dbReference type="NCBI Taxonomy" id="2582419"/>
    <lineage>
        <taxon>Bacteria</taxon>
        <taxon>Bacillati</taxon>
        <taxon>Bacillota</taxon>
        <taxon>Negativicutes</taxon>
        <taxon>Veillonellales</taxon>
        <taxon>Veillonellaceae</taxon>
        <taxon>Dialister</taxon>
    </lineage>
</organism>
<dbReference type="GO" id="GO:0008767">
    <property type="term" value="F:UDP-galactopyranose mutase activity"/>
    <property type="evidence" value="ECO:0007669"/>
    <property type="project" value="TreeGrafter"/>
</dbReference>
<dbReference type="Pfam" id="PF13450">
    <property type="entry name" value="NAD_binding_8"/>
    <property type="match status" value="1"/>
</dbReference>
<evidence type="ECO:0000313" key="1">
    <source>
        <dbReference type="EMBL" id="BBK25280.1"/>
    </source>
</evidence>
<dbReference type="PANTHER" id="PTHR21197:SF0">
    <property type="entry name" value="UDP-GALACTOPYRANOSE MUTASE"/>
    <property type="match status" value="1"/>
</dbReference>
<dbReference type="GO" id="GO:0050660">
    <property type="term" value="F:flavin adenine dinucleotide binding"/>
    <property type="evidence" value="ECO:0007669"/>
    <property type="project" value="TreeGrafter"/>
</dbReference>
<dbReference type="InterPro" id="IPR036188">
    <property type="entry name" value="FAD/NAD-bd_sf"/>
</dbReference>
<accession>A0A8D4UUM2</accession>
<proteinExistence type="predicted"/>
<sequence length="525" mass="60262">MKTAVIIGAGPAGLTAAYELLVHTDIHPIILEKDSIVGGLSRTVNFDGNRMDIGGHRFFTKSREVQELWDSIMPKASAPALDDRLLGRTPDLDPAGRDPETEDIVFLNRQRVSRILYLHKFFDYPVSLNPTTIRNLGLFRMTSMGLSYLHACFHKRPEKTLEDFMVNRFGEKLYQTFFEGYTEKVWGKSPKNLSADWGSQRIKGISIGAVLKDFFQRALHLQQKKVETSLIERFSYPKYGPGEFYECLRDEVLGLGGEIRMNADTIGFTGGEDKNITAVLYRDGKGKTQKVKADYVLSSMAVKDLAAALPEGWLDEKDKETAQTLPYRDFMTAGLLVDRLELQNHTHHRTLNNIVPDCWIYIQEPEVKIGRLQIFNNWSPYMVKDSLHTVWIGLEYFCQEGDDLWSMKDEDFLRFAEQELVKIHVLRKGAVKEGHVVHMKKAYPAYYGSYKDFPRLQQSLDTISNLYCIGRNGQHRYNNMDHSMLTAIRAVELIQNQSTDKSSLWNVNTESDYQEIKEEDRNSEK</sequence>
<dbReference type="NCBIfam" id="NF005549">
    <property type="entry name" value="PRK07208.1-5"/>
    <property type="match status" value="1"/>
</dbReference>
<dbReference type="RefSeq" id="WP_108850854.1">
    <property type="nucleotide sequence ID" value="NZ_AP019697.1"/>
</dbReference>
<evidence type="ECO:0008006" key="3">
    <source>
        <dbReference type="Google" id="ProtNLM"/>
    </source>
</evidence>
<protein>
    <recommendedName>
        <fullName evidence="3">Amine oxidase</fullName>
    </recommendedName>
</protein>
<reference evidence="2" key="1">
    <citation type="submission" date="2019-05" db="EMBL/GenBank/DDBJ databases">
        <title>Complete genome sequencing of Dialister sp. strain 5BBH33.</title>
        <authorList>
            <person name="Sakamoto M."/>
            <person name="Murakami T."/>
            <person name="Mori H."/>
        </authorList>
    </citation>
    <scope>NUCLEOTIDE SEQUENCE [LARGE SCALE GENOMIC DNA]</scope>
    <source>
        <strain evidence="2">5BBH33</strain>
    </source>
</reference>
<keyword evidence="2" id="KW-1185">Reference proteome</keyword>
<evidence type="ECO:0000313" key="2">
    <source>
        <dbReference type="Proteomes" id="UP000320585"/>
    </source>
</evidence>
<dbReference type="PANTHER" id="PTHR21197">
    <property type="entry name" value="UDP-GALACTOPYRANOSE MUTASE"/>
    <property type="match status" value="1"/>
</dbReference>
<dbReference type="SUPFAM" id="SSF51905">
    <property type="entry name" value="FAD/NAD(P)-binding domain"/>
    <property type="match status" value="1"/>
</dbReference>
<gene>
    <name evidence="1" type="ORF">Dia5BBH33_12150</name>
</gene>
<dbReference type="OrthoDB" id="9814556at2"/>
<dbReference type="GO" id="GO:0005829">
    <property type="term" value="C:cytosol"/>
    <property type="evidence" value="ECO:0007669"/>
    <property type="project" value="TreeGrafter"/>
</dbReference>
<dbReference type="Proteomes" id="UP000320585">
    <property type="component" value="Chromosome"/>
</dbReference>
<dbReference type="AlphaFoldDB" id="A0A8D4UUM2"/>
<dbReference type="GeneID" id="92716437"/>
<name>A0A8D4UUM2_9FIRM</name>